<gene>
    <name evidence="7" type="primary">ispF</name>
    <name evidence="10" type="ordered locus">Cabther_A1660</name>
</gene>
<dbReference type="Gene3D" id="3.30.1330.50">
    <property type="entry name" value="2-C-methyl-D-erythritol 2,4-cyclodiphosphate synthase"/>
    <property type="match status" value="1"/>
</dbReference>
<comment type="cofactor">
    <cofactor evidence="7">
        <name>a divalent metal cation</name>
        <dbReference type="ChEBI" id="CHEBI:60240"/>
    </cofactor>
    <text evidence="7">Binds 1 divalent metal cation per subunit.</text>
</comment>
<keyword evidence="4 7" id="KW-0479">Metal-binding</keyword>
<dbReference type="InterPro" id="IPR036571">
    <property type="entry name" value="MECDP_synthase_sf"/>
</dbReference>
<dbReference type="EC" id="4.6.1.12" evidence="3 7"/>
<dbReference type="HAMAP" id="MF_00107">
    <property type="entry name" value="IspF"/>
    <property type="match status" value="1"/>
</dbReference>
<dbReference type="EMBL" id="CP002514">
    <property type="protein sequence ID" value="AEP12408.1"/>
    <property type="molecule type" value="Genomic_DNA"/>
</dbReference>
<name>G2LDE8_CHLTF</name>
<dbReference type="PANTHER" id="PTHR43181">
    <property type="entry name" value="2-C-METHYL-D-ERYTHRITOL 2,4-CYCLODIPHOSPHATE SYNTHASE, CHLOROPLASTIC"/>
    <property type="match status" value="1"/>
</dbReference>
<evidence type="ECO:0000256" key="6">
    <source>
        <dbReference type="ARBA" id="ARBA00023239"/>
    </source>
</evidence>
<protein>
    <recommendedName>
        <fullName evidence="3 7">2-C-methyl-D-erythritol 2,4-cyclodiphosphate synthase</fullName>
        <shortName evidence="7">MECDP-synthase</shortName>
        <shortName evidence="7">MECPP-synthase</shortName>
        <shortName evidence="7">MECPS</shortName>
        <ecNumber evidence="3 7">4.6.1.12</ecNumber>
    </recommendedName>
</protein>
<dbReference type="STRING" id="981222.Cabther_A1660"/>
<feature type="binding site" evidence="7">
    <location>
        <begin position="52"/>
        <end position="54"/>
    </location>
    <ligand>
        <name>4-CDP-2-C-methyl-D-erythritol 2-phosphate</name>
        <dbReference type="ChEBI" id="CHEBI:57919"/>
    </ligand>
</feature>
<dbReference type="Proteomes" id="UP000006791">
    <property type="component" value="Chromosome 1"/>
</dbReference>
<feature type="domain" description="2-C-methyl-D-erythritol 2,4-cyclodiphosphate synthase" evidence="9">
    <location>
        <begin position="1"/>
        <end position="150"/>
    </location>
</feature>
<feature type="binding site" evidence="7">
    <location>
        <position position="4"/>
    </location>
    <ligand>
        <name>a divalent metal cation</name>
        <dbReference type="ChEBI" id="CHEBI:60240"/>
    </ligand>
</feature>
<feature type="site" description="Transition state stabilizer" evidence="7">
    <location>
        <position position="30"/>
    </location>
</feature>
<sequence length="163" mass="17333">MGYDIHRLVEGRPLILGGVTIPYERGLLGHSDADALAHAITDALLGALALGDIGTHFPDTDPQWAGADSLTLLHQTVALVASRGFEVVNVDASILAERPKLMPYIQSMRERLAAVLRLPCDAVSVKAKTNEGQDAVGRREAIAVHAVVLVAQRSETVDATAHT</sequence>
<dbReference type="GO" id="GO:0046872">
    <property type="term" value="F:metal ion binding"/>
    <property type="evidence" value="ECO:0007669"/>
    <property type="project" value="UniProtKB-KW"/>
</dbReference>
<comment type="catalytic activity">
    <reaction evidence="1 7 8">
        <text>4-CDP-2-C-methyl-D-erythritol 2-phosphate = 2-C-methyl-D-erythritol 2,4-cyclic diphosphate + CMP</text>
        <dbReference type="Rhea" id="RHEA:23864"/>
        <dbReference type="ChEBI" id="CHEBI:57919"/>
        <dbReference type="ChEBI" id="CHEBI:58483"/>
        <dbReference type="ChEBI" id="CHEBI:60377"/>
        <dbReference type="EC" id="4.6.1.12"/>
    </reaction>
</comment>
<proteinExistence type="inferred from homology"/>
<dbReference type="HOGENOM" id="CLU_084630_2_0_0"/>
<feature type="binding site" evidence="7">
    <location>
        <position position="6"/>
    </location>
    <ligand>
        <name>a divalent metal cation</name>
        <dbReference type="ChEBI" id="CHEBI:60240"/>
    </ligand>
</feature>
<feature type="site" description="Transition state stabilizer" evidence="7">
    <location>
        <position position="129"/>
    </location>
</feature>
<evidence type="ECO:0000256" key="4">
    <source>
        <dbReference type="ARBA" id="ARBA00022723"/>
    </source>
</evidence>
<dbReference type="InterPro" id="IPR020555">
    <property type="entry name" value="MECDP_synthase_CS"/>
</dbReference>
<dbReference type="GO" id="GO:0016114">
    <property type="term" value="P:terpenoid biosynthetic process"/>
    <property type="evidence" value="ECO:0007669"/>
    <property type="project" value="InterPro"/>
</dbReference>
<evidence type="ECO:0000256" key="2">
    <source>
        <dbReference type="ARBA" id="ARBA00004709"/>
    </source>
</evidence>
<dbReference type="FunFam" id="3.30.1330.50:FF:000003">
    <property type="entry name" value="2-C-methyl-D-erythritol 2,4-cyclodiphosphate synthase"/>
    <property type="match status" value="1"/>
</dbReference>
<evidence type="ECO:0000313" key="11">
    <source>
        <dbReference type="Proteomes" id="UP000006791"/>
    </source>
</evidence>
<comment type="pathway">
    <text evidence="2 7">Isoprenoid biosynthesis; isopentenyl diphosphate biosynthesis via DXP pathway; isopentenyl diphosphate from 1-deoxy-D-xylulose 5-phosphate: step 4/6.</text>
</comment>
<dbReference type="PANTHER" id="PTHR43181:SF1">
    <property type="entry name" value="2-C-METHYL-D-ERYTHRITOL 2,4-CYCLODIPHOSPHATE SYNTHASE, CHLOROPLASTIC"/>
    <property type="match status" value="1"/>
</dbReference>
<reference evidence="10 11" key="1">
    <citation type="journal article" date="2012" name="Environ. Microbiol.">
        <title>Complete genome of Candidatus Chloracidobacterium thermophilum, a chlorophyll-based photoheterotroph belonging to the phylum Acidobacteria.</title>
        <authorList>
            <person name="Garcia Costas A.M."/>
            <person name="Liu Z."/>
            <person name="Tomsho L.P."/>
            <person name="Schuster S.C."/>
            <person name="Ward D.M."/>
            <person name="Bryant D.A."/>
        </authorList>
    </citation>
    <scope>NUCLEOTIDE SEQUENCE [LARGE SCALE GENOMIC DNA]</scope>
    <source>
        <strain evidence="10 11">B</strain>
    </source>
</reference>
<dbReference type="NCBIfam" id="TIGR00151">
    <property type="entry name" value="ispF"/>
    <property type="match status" value="1"/>
</dbReference>
<evidence type="ECO:0000256" key="5">
    <source>
        <dbReference type="ARBA" id="ARBA00023229"/>
    </source>
</evidence>
<keyword evidence="5 7" id="KW-0414">Isoprene biosynthesis</keyword>
<evidence type="ECO:0000256" key="7">
    <source>
        <dbReference type="HAMAP-Rule" id="MF_00107"/>
    </source>
</evidence>
<evidence type="ECO:0000256" key="8">
    <source>
        <dbReference type="RuleBase" id="RU004395"/>
    </source>
</evidence>
<comment type="function">
    <text evidence="7">Involved in the biosynthesis of isopentenyl diphosphate (IPP) and dimethylallyl diphosphate (DMAPP), two major building blocks of isoprenoid compounds. Catalyzes the conversion of 4-diphosphocytidyl-2-C-methyl-D-erythritol 2-phosphate (CDP-ME2P) to 2-C-methyl-D-erythritol 2,4-cyclodiphosphate (ME-CPP) with a corresponding release of cytidine 5-monophosphate (CMP).</text>
</comment>
<keyword evidence="11" id="KW-1185">Reference proteome</keyword>
<dbReference type="UniPathway" id="UPA00056">
    <property type="reaction ID" value="UER00095"/>
</dbReference>
<dbReference type="KEGG" id="ctm:Cabther_A1660"/>
<feature type="binding site" evidence="7">
    <location>
        <begin position="4"/>
        <end position="6"/>
    </location>
    <ligand>
        <name>4-CDP-2-C-methyl-D-erythritol 2-phosphate</name>
        <dbReference type="ChEBI" id="CHEBI:57919"/>
    </ligand>
</feature>
<comment type="similarity">
    <text evidence="7 8">Belongs to the IspF family.</text>
</comment>
<dbReference type="InterPro" id="IPR003526">
    <property type="entry name" value="MECDP_synthase"/>
</dbReference>
<keyword evidence="6 7" id="KW-0456">Lyase</keyword>
<organism evidence="10 11">
    <name type="scientific">Chloracidobacterium thermophilum (strain B)</name>
    <dbReference type="NCBI Taxonomy" id="981222"/>
    <lineage>
        <taxon>Bacteria</taxon>
        <taxon>Pseudomonadati</taxon>
        <taxon>Acidobacteriota</taxon>
        <taxon>Terriglobia</taxon>
        <taxon>Terriglobales</taxon>
        <taxon>Acidobacteriaceae</taxon>
        <taxon>Chloracidobacterium</taxon>
    </lineage>
</organism>
<dbReference type="GO" id="GO:0008685">
    <property type="term" value="F:2-C-methyl-D-erythritol 2,4-cyclodiphosphate synthase activity"/>
    <property type="evidence" value="ECO:0007669"/>
    <property type="project" value="UniProtKB-UniRule"/>
</dbReference>
<feature type="binding site" evidence="7">
    <location>
        <position position="138"/>
    </location>
    <ligand>
        <name>4-CDP-2-C-methyl-D-erythritol 2-phosphate</name>
        <dbReference type="ChEBI" id="CHEBI:57919"/>
    </ligand>
</feature>
<accession>G2LDE8</accession>
<evidence type="ECO:0000256" key="1">
    <source>
        <dbReference type="ARBA" id="ARBA00000200"/>
    </source>
</evidence>
<dbReference type="CDD" id="cd00554">
    <property type="entry name" value="MECDP_synthase"/>
    <property type="match status" value="1"/>
</dbReference>
<comment type="subunit">
    <text evidence="7">Homotrimer.</text>
</comment>
<dbReference type="Pfam" id="PF02542">
    <property type="entry name" value="YgbB"/>
    <property type="match status" value="1"/>
</dbReference>
<comment type="caution">
    <text evidence="7">Lacks conserved residue(s) required for the propagation of feature annotation.</text>
</comment>
<dbReference type="PROSITE" id="PS01350">
    <property type="entry name" value="ISPF"/>
    <property type="match status" value="1"/>
</dbReference>
<feature type="binding site" evidence="7">
    <location>
        <begin position="30"/>
        <end position="31"/>
    </location>
    <ligand>
        <name>4-CDP-2-C-methyl-D-erythritol 2-phosphate</name>
        <dbReference type="ChEBI" id="CHEBI:57919"/>
    </ligand>
</feature>
<evidence type="ECO:0000259" key="9">
    <source>
        <dbReference type="Pfam" id="PF02542"/>
    </source>
</evidence>
<feature type="binding site" evidence="7">
    <location>
        <begin position="57"/>
        <end position="61"/>
    </location>
    <ligand>
        <name>4-CDP-2-C-methyl-D-erythritol 2-phosphate</name>
        <dbReference type="ChEBI" id="CHEBI:57919"/>
    </ligand>
</feature>
<feature type="binding site" evidence="7">
    <location>
        <position position="38"/>
    </location>
    <ligand>
        <name>a divalent metal cation</name>
        <dbReference type="ChEBI" id="CHEBI:60240"/>
    </ligand>
</feature>
<dbReference type="GO" id="GO:0019288">
    <property type="term" value="P:isopentenyl diphosphate biosynthetic process, methylerythritol 4-phosphate pathway"/>
    <property type="evidence" value="ECO:0007669"/>
    <property type="project" value="UniProtKB-UniRule"/>
</dbReference>
<dbReference type="SUPFAM" id="SSF69765">
    <property type="entry name" value="IpsF-like"/>
    <property type="match status" value="1"/>
</dbReference>
<dbReference type="AlphaFoldDB" id="G2LDE8"/>
<evidence type="ECO:0000313" key="10">
    <source>
        <dbReference type="EMBL" id="AEP12408.1"/>
    </source>
</evidence>
<evidence type="ECO:0000256" key="3">
    <source>
        <dbReference type="ARBA" id="ARBA00012579"/>
    </source>
</evidence>